<dbReference type="OMA" id="KRIAVQF"/>
<accession>W3XIJ2</accession>
<organism evidence="7 8">
    <name type="scientific">Pestalotiopsis fici (strain W106-1 / CGMCC3.15140)</name>
    <dbReference type="NCBI Taxonomy" id="1229662"/>
    <lineage>
        <taxon>Eukaryota</taxon>
        <taxon>Fungi</taxon>
        <taxon>Dikarya</taxon>
        <taxon>Ascomycota</taxon>
        <taxon>Pezizomycotina</taxon>
        <taxon>Sordariomycetes</taxon>
        <taxon>Xylariomycetidae</taxon>
        <taxon>Amphisphaeriales</taxon>
        <taxon>Sporocadaceae</taxon>
        <taxon>Pestalotiopsis</taxon>
    </lineage>
</organism>
<evidence type="ECO:0000256" key="4">
    <source>
        <dbReference type="ARBA" id="ARBA00023125"/>
    </source>
</evidence>
<reference evidence="8" key="1">
    <citation type="journal article" date="2015" name="BMC Genomics">
        <title>Genomic and transcriptomic analysis of the endophytic fungus Pestalotiopsis fici reveals its lifestyle and high potential for synthesis of natural products.</title>
        <authorList>
            <person name="Wang X."/>
            <person name="Zhang X."/>
            <person name="Liu L."/>
            <person name="Xiang M."/>
            <person name="Wang W."/>
            <person name="Sun X."/>
            <person name="Che Y."/>
            <person name="Guo L."/>
            <person name="Liu G."/>
            <person name="Guo L."/>
            <person name="Wang C."/>
            <person name="Yin W.B."/>
            <person name="Stadler M."/>
            <person name="Zhang X."/>
            <person name="Liu X."/>
        </authorList>
    </citation>
    <scope>NUCLEOTIDE SEQUENCE [LARGE SCALE GENOMIC DNA]</scope>
    <source>
        <strain evidence="8">W106-1 / CGMCC3.15140</strain>
    </source>
</reference>
<dbReference type="KEGG" id="pfy:PFICI_03262"/>
<proteinExistence type="predicted"/>
<dbReference type="GO" id="GO:0003677">
    <property type="term" value="F:DNA binding"/>
    <property type="evidence" value="ECO:0007669"/>
    <property type="project" value="UniProtKB-KW"/>
</dbReference>
<keyword evidence="6" id="KW-0539">Nucleus</keyword>
<evidence type="ECO:0000256" key="6">
    <source>
        <dbReference type="ARBA" id="ARBA00023242"/>
    </source>
</evidence>
<dbReference type="GO" id="GO:0046872">
    <property type="term" value="F:metal ion binding"/>
    <property type="evidence" value="ECO:0007669"/>
    <property type="project" value="UniProtKB-KW"/>
</dbReference>
<dbReference type="InterPro" id="IPR052360">
    <property type="entry name" value="Transcr_Regulatory_Proteins"/>
</dbReference>
<evidence type="ECO:0000256" key="1">
    <source>
        <dbReference type="ARBA" id="ARBA00022723"/>
    </source>
</evidence>
<keyword evidence="3" id="KW-0805">Transcription regulation</keyword>
<dbReference type="AlphaFoldDB" id="W3XIJ2"/>
<dbReference type="Proteomes" id="UP000030651">
    <property type="component" value="Unassembled WGS sequence"/>
</dbReference>
<gene>
    <name evidence="7" type="ORF">PFICI_03262</name>
</gene>
<sequence>MPPQEAGDSERDTTLTVYRPSAVPNQNSIEARCFQYFAEKTVAQLTYFFPDDLWNVTVLQIAQSNPSVRHAISSLSWYHERFVRPTTDLGDKASFALVQYNLAIKHVLVNQVPCQPVHVGIISCLLFVCIESLRGNLNTAMHLFKYGRYMIQDARRSIIAGTSNWDTFGSGEFLQAVEAIFLPLGIQISLLVGDVDPDFSPQNSQASGTAKYFSKSPYSNLREARDDILQATQEYLAFDKINGDVDGYLHRLGLWRDRFREYIQRDARSLEDQTSQRSIALLDLQAMFLEYSVSCFWPSDPLNPMRWDKYSDNKIEEMIGLAATAVGLGVSGETMDHGYCVAEPRFQLDLGVVPILWNIIDRCRTPHLRRYALRILQSTAVQEGVWNAALVSIVAERGILLEEAGLERVKSKEDIPKAQRPVII</sequence>
<dbReference type="HOGENOM" id="CLU_011409_6_0_1"/>
<name>W3XIJ2_PESFW</name>
<dbReference type="OrthoDB" id="3172332at2759"/>
<evidence type="ECO:0000256" key="5">
    <source>
        <dbReference type="ARBA" id="ARBA00023163"/>
    </source>
</evidence>
<evidence type="ECO:0000313" key="7">
    <source>
        <dbReference type="EMBL" id="ETS85237.1"/>
    </source>
</evidence>
<keyword evidence="5" id="KW-0804">Transcription</keyword>
<evidence type="ECO:0000256" key="2">
    <source>
        <dbReference type="ARBA" id="ARBA00022833"/>
    </source>
</evidence>
<evidence type="ECO:0000313" key="8">
    <source>
        <dbReference type="Proteomes" id="UP000030651"/>
    </source>
</evidence>
<dbReference type="PANTHER" id="PTHR36206:SF12">
    <property type="entry name" value="ASPERCRYPTIN BIOSYNTHESIS CLUSTER-SPECIFIC TRANSCRIPTION REGULATOR ATNN-RELATED"/>
    <property type="match status" value="1"/>
</dbReference>
<dbReference type="PANTHER" id="PTHR36206">
    <property type="entry name" value="ASPERCRYPTIN BIOSYNTHESIS CLUSTER-SPECIFIC TRANSCRIPTION REGULATOR ATNN-RELATED"/>
    <property type="match status" value="1"/>
</dbReference>
<dbReference type="STRING" id="1229662.W3XIJ2"/>
<dbReference type="RefSeq" id="XP_007830034.1">
    <property type="nucleotide sequence ID" value="XM_007831843.1"/>
</dbReference>
<protein>
    <submittedName>
        <fullName evidence="7">Uncharacterized protein</fullName>
    </submittedName>
</protein>
<dbReference type="GeneID" id="19268275"/>
<keyword evidence="8" id="KW-1185">Reference proteome</keyword>
<keyword evidence="1" id="KW-0479">Metal-binding</keyword>
<keyword evidence="2" id="KW-0862">Zinc</keyword>
<dbReference type="EMBL" id="KI912110">
    <property type="protein sequence ID" value="ETS85237.1"/>
    <property type="molecule type" value="Genomic_DNA"/>
</dbReference>
<keyword evidence="4" id="KW-0238">DNA-binding</keyword>
<dbReference type="InParanoid" id="W3XIJ2"/>
<dbReference type="eggNOG" id="ENOG502RVX2">
    <property type="taxonomic scope" value="Eukaryota"/>
</dbReference>
<evidence type="ECO:0000256" key="3">
    <source>
        <dbReference type="ARBA" id="ARBA00023015"/>
    </source>
</evidence>